<dbReference type="RefSeq" id="WP_093471148.1">
    <property type="nucleotide sequence ID" value="NZ_FOUI01000001.1"/>
</dbReference>
<dbReference type="GO" id="GO:0051701">
    <property type="term" value="P:biological process involved in interaction with host"/>
    <property type="evidence" value="ECO:0007669"/>
    <property type="project" value="TreeGrafter"/>
</dbReference>
<dbReference type="InterPro" id="IPR014292">
    <property type="entry name" value="Acyl_transf_WS/DGAT"/>
</dbReference>
<gene>
    <name evidence="13" type="ORF">SAMN05216217_10119</name>
</gene>
<evidence type="ECO:0000256" key="1">
    <source>
        <dbReference type="ARBA" id="ARBA00004771"/>
    </source>
</evidence>
<dbReference type="NCBIfam" id="TIGR02946">
    <property type="entry name" value="acyl_WS_DGAT"/>
    <property type="match status" value="1"/>
</dbReference>
<dbReference type="GO" id="GO:0006071">
    <property type="term" value="P:glycerol metabolic process"/>
    <property type="evidence" value="ECO:0007669"/>
    <property type="project" value="UniProtKB-KW"/>
</dbReference>
<dbReference type="GO" id="GO:0001666">
    <property type="term" value="P:response to hypoxia"/>
    <property type="evidence" value="ECO:0007669"/>
    <property type="project" value="TreeGrafter"/>
</dbReference>
<feature type="domain" description="O-acyltransferase WSD1 C-terminal" evidence="12">
    <location>
        <begin position="314"/>
        <end position="463"/>
    </location>
</feature>
<feature type="domain" description="O-acyltransferase WSD1-like N-terminal" evidence="11">
    <location>
        <begin position="4"/>
        <end position="273"/>
    </location>
</feature>
<comment type="catalytic activity">
    <reaction evidence="10">
        <text>an acyl-CoA + a 1,2-diacyl-sn-glycerol = a triacyl-sn-glycerol + CoA</text>
        <dbReference type="Rhea" id="RHEA:10868"/>
        <dbReference type="ChEBI" id="CHEBI:17815"/>
        <dbReference type="ChEBI" id="CHEBI:57287"/>
        <dbReference type="ChEBI" id="CHEBI:58342"/>
        <dbReference type="ChEBI" id="CHEBI:64615"/>
        <dbReference type="EC" id="2.3.1.20"/>
    </reaction>
</comment>
<comment type="similarity">
    <text evidence="3">Belongs to the long-chain O-acyltransferase family.</text>
</comment>
<proteinExistence type="inferred from homology"/>
<dbReference type="EC" id="2.3.1.20" evidence="4"/>
<evidence type="ECO:0000259" key="12">
    <source>
        <dbReference type="Pfam" id="PF06974"/>
    </source>
</evidence>
<comment type="pathway">
    <text evidence="1">Glycerolipid metabolism; triacylglycerol biosynthesis.</text>
</comment>
<dbReference type="STRING" id="1720063.SAMN05216217_10119"/>
<dbReference type="Proteomes" id="UP000243629">
    <property type="component" value="Unassembled WGS sequence"/>
</dbReference>
<evidence type="ECO:0000259" key="11">
    <source>
        <dbReference type="Pfam" id="PF03007"/>
    </source>
</evidence>
<dbReference type="InterPro" id="IPR045034">
    <property type="entry name" value="O-acyltransferase_WSD1-like"/>
</dbReference>
<dbReference type="Pfam" id="PF06974">
    <property type="entry name" value="WS_DGAT_C"/>
    <property type="match status" value="1"/>
</dbReference>
<keyword evidence="7" id="KW-0319">Glycerol metabolism</keyword>
<dbReference type="PANTHER" id="PTHR31650">
    <property type="entry name" value="O-ACYLTRANSFERASE (WSD1-LIKE) FAMILY PROTEIN"/>
    <property type="match status" value="1"/>
</dbReference>
<evidence type="ECO:0000256" key="9">
    <source>
        <dbReference type="ARBA" id="ARBA00023315"/>
    </source>
</evidence>
<keyword evidence="8" id="KW-0443">Lipid metabolism</keyword>
<accession>A0A1I4N2G3</accession>
<dbReference type="OrthoDB" id="9810950at2"/>
<dbReference type="InterPro" id="IPR009721">
    <property type="entry name" value="O-acyltransferase_WSD1_C"/>
</dbReference>
<keyword evidence="6 13" id="KW-0808">Transferase</keyword>
<sequence length="539" mass="60058">MKQLSPMDSHFYYFETPDQPMMIGSLWLCDQSTAPGGMVRHKEILQYIEDRLNRTSYFRRRLEQAPFGLDDPYWLDDPNFDLEYHVRHVGLPQPGDWRQLCIFTARTMSRSVDMRRAPWEVYIIEGLNNVEGVPPGSFAVLIRFHHAYVDGKASLELSEALMETTANHEYGRQDQVVVAERAPSRLEMWARTTPRMLGQSLRSMKAGVTFSRKSIELFKRLRTDAMPEQKRVPRSIFNTDVSPHRSYGALEWSIKDLKSLRALCPGASLNDVIIAIIGGGMRRYLMQRNQLPDLSLVSMCPVSVRPDEAKKDGGNLVSAMYIGVGTDIDDPVERLRAVNRRTAKGIPLAREVLNELSFAAGEMIPPYMRSMTAWMQNKARLGSKVPVTNMLITNVPGIPGMTPQYFAGALIRKVTPMVPIADGMAITHGITGIYDKLAVGVLADRGVMPDMDIYIQCLQDATDEYLQRARLLERASRMMEETAVIGEPAATLPASVRKAASGKRGNGRAKVKVVDVASTDIKEPLSAGADASPAAAKTE</sequence>
<dbReference type="GO" id="GO:0071731">
    <property type="term" value="P:response to nitric oxide"/>
    <property type="evidence" value="ECO:0007669"/>
    <property type="project" value="TreeGrafter"/>
</dbReference>
<evidence type="ECO:0000256" key="7">
    <source>
        <dbReference type="ARBA" id="ARBA00022798"/>
    </source>
</evidence>
<keyword evidence="9 13" id="KW-0012">Acyltransferase</keyword>
<dbReference type="Pfam" id="PF03007">
    <property type="entry name" value="WS_DGAT_cat"/>
    <property type="match status" value="1"/>
</dbReference>
<evidence type="ECO:0000256" key="10">
    <source>
        <dbReference type="ARBA" id="ARBA00048109"/>
    </source>
</evidence>
<evidence type="ECO:0000256" key="2">
    <source>
        <dbReference type="ARBA" id="ARBA00005189"/>
    </source>
</evidence>
<keyword evidence="5" id="KW-0444">Lipid biosynthesis</keyword>
<keyword evidence="14" id="KW-1185">Reference proteome</keyword>
<dbReference type="AlphaFoldDB" id="A0A1I4N2G3"/>
<dbReference type="GO" id="GO:0019432">
    <property type="term" value="P:triglyceride biosynthetic process"/>
    <property type="evidence" value="ECO:0007669"/>
    <property type="project" value="UniProtKB-UniPathway"/>
</dbReference>
<evidence type="ECO:0000256" key="4">
    <source>
        <dbReference type="ARBA" id="ARBA00013244"/>
    </source>
</evidence>
<evidence type="ECO:0000313" key="13">
    <source>
        <dbReference type="EMBL" id="SFM09709.1"/>
    </source>
</evidence>
<organism evidence="13 14">
    <name type="scientific">Halopseudomonas yangmingensis</name>
    <dbReference type="NCBI Taxonomy" id="1720063"/>
    <lineage>
        <taxon>Bacteria</taxon>
        <taxon>Pseudomonadati</taxon>
        <taxon>Pseudomonadota</taxon>
        <taxon>Gammaproteobacteria</taxon>
        <taxon>Pseudomonadales</taxon>
        <taxon>Pseudomonadaceae</taxon>
        <taxon>Halopseudomonas</taxon>
    </lineage>
</organism>
<dbReference type="EMBL" id="FOUI01000001">
    <property type="protein sequence ID" value="SFM09709.1"/>
    <property type="molecule type" value="Genomic_DNA"/>
</dbReference>
<dbReference type="PANTHER" id="PTHR31650:SF1">
    <property type="entry name" value="WAX ESTER SYNTHASE_DIACYLGLYCEROL ACYLTRANSFERASE 4-RELATED"/>
    <property type="match status" value="1"/>
</dbReference>
<evidence type="ECO:0000256" key="5">
    <source>
        <dbReference type="ARBA" id="ARBA00022516"/>
    </source>
</evidence>
<comment type="pathway">
    <text evidence="2">Lipid metabolism.</text>
</comment>
<protein>
    <recommendedName>
        <fullName evidence="4">diacylglycerol O-acyltransferase</fullName>
        <ecNumber evidence="4">2.3.1.20</ecNumber>
    </recommendedName>
</protein>
<reference evidence="14" key="1">
    <citation type="submission" date="2016-10" db="EMBL/GenBank/DDBJ databases">
        <authorList>
            <person name="Varghese N."/>
            <person name="Submissions S."/>
        </authorList>
    </citation>
    <scope>NUCLEOTIDE SEQUENCE [LARGE SCALE GENOMIC DNA]</scope>
    <source>
        <strain evidence="14">DSM 24213</strain>
    </source>
</reference>
<dbReference type="GO" id="GO:0004144">
    <property type="term" value="F:diacylglycerol O-acyltransferase activity"/>
    <property type="evidence" value="ECO:0007669"/>
    <property type="project" value="UniProtKB-EC"/>
</dbReference>
<name>A0A1I4N2G3_9GAMM</name>
<dbReference type="GO" id="GO:0005886">
    <property type="term" value="C:plasma membrane"/>
    <property type="evidence" value="ECO:0007669"/>
    <property type="project" value="TreeGrafter"/>
</dbReference>
<dbReference type="InterPro" id="IPR004255">
    <property type="entry name" value="O-acyltransferase_WSD1_N"/>
</dbReference>
<evidence type="ECO:0000256" key="6">
    <source>
        <dbReference type="ARBA" id="ARBA00022679"/>
    </source>
</evidence>
<evidence type="ECO:0000256" key="3">
    <source>
        <dbReference type="ARBA" id="ARBA00009587"/>
    </source>
</evidence>
<dbReference type="UniPathway" id="UPA00282"/>
<evidence type="ECO:0000313" key="14">
    <source>
        <dbReference type="Proteomes" id="UP000243629"/>
    </source>
</evidence>
<evidence type="ECO:0000256" key="8">
    <source>
        <dbReference type="ARBA" id="ARBA00023098"/>
    </source>
</evidence>